<gene>
    <name evidence="11" type="ORF">glysoja_050301</name>
</gene>
<protein>
    <submittedName>
        <fullName evidence="11">Putative mitochondrial-processing peptidase subunit beta</fullName>
        <ecNumber evidence="11">3.4.24.64</ecNumber>
    </submittedName>
</protein>
<name>A0A0B2PCF9_GLYSO</name>
<dbReference type="PANTHER" id="PTHR11851">
    <property type="entry name" value="METALLOPROTEASE"/>
    <property type="match status" value="1"/>
</dbReference>
<dbReference type="EMBL" id="KN668720">
    <property type="protein sequence ID" value="KHN05209.1"/>
    <property type="molecule type" value="Genomic_DNA"/>
</dbReference>
<dbReference type="InterPro" id="IPR050361">
    <property type="entry name" value="MPP/UQCRC_Complex"/>
</dbReference>
<dbReference type="Pfam" id="PF00675">
    <property type="entry name" value="Peptidase_M16"/>
    <property type="match status" value="1"/>
</dbReference>
<comment type="cofactor">
    <cofactor evidence="1">
        <name>Zn(2+)</name>
        <dbReference type="ChEBI" id="CHEBI:29105"/>
    </cofactor>
</comment>
<dbReference type="GO" id="GO:0005739">
    <property type="term" value="C:mitochondrion"/>
    <property type="evidence" value="ECO:0007669"/>
    <property type="project" value="UniProtKB-SubCell"/>
</dbReference>
<dbReference type="FunFam" id="3.30.830.10:FF:000223">
    <property type="entry name" value="Putative mitochondrial-processing peptidase subunit beta mitochondrial"/>
    <property type="match status" value="1"/>
</dbReference>
<feature type="domain" description="Peptidase M16 C-terminal" evidence="10">
    <location>
        <begin position="86"/>
        <end position="272"/>
    </location>
</feature>
<feature type="domain" description="Peptidase M16 N-terminal" evidence="9">
    <location>
        <begin position="1"/>
        <end position="80"/>
    </location>
</feature>
<evidence type="ECO:0000256" key="3">
    <source>
        <dbReference type="ARBA" id="ARBA00022670"/>
    </source>
</evidence>
<evidence type="ECO:0000256" key="8">
    <source>
        <dbReference type="ARBA" id="ARBA00023128"/>
    </source>
</evidence>
<keyword evidence="8" id="KW-0496">Mitochondrion</keyword>
<keyword evidence="4" id="KW-0479">Metal-binding</keyword>
<reference evidence="11" key="1">
    <citation type="submission" date="2014-07" db="EMBL/GenBank/DDBJ databases">
        <title>Identification of a novel salt tolerance gene in wild soybean by whole-genome sequencing.</title>
        <authorList>
            <person name="Lam H.-M."/>
            <person name="Qi X."/>
            <person name="Li M.-W."/>
            <person name="Liu X."/>
            <person name="Xie M."/>
            <person name="Ni M."/>
            <person name="Xu X."/>
        </authorList>
    </citation>
    <scope>NUCLEOTIDE SEQUENCE [LARGE SCALE GENOMIC DNA]</scope>
    <source>
        <tissue evidence="11">Root</tissue>
    </source>
</reference>
<dbReference type="EC" id="3.4.24.64" evidence="11"/>
<keyword evidence="3" id="KW-0645">Protease</keyword>
<comment type="subcellular location">
    <subcellularLocation>
        <location evidence="2">Mitochondrion</location>
    </subcellularLocation>
</comment>
<evidence type="ECO:0000259" key="9">
    <source>
        <dbReference type="Pfam" id="PF00675"/>
    </source>
</evidence>
<keyword evidence="7" id="KW-0482">Metalloprotease</keyword>
<evidence type="ECO:0000256" key="7">
    <source>
        <dbReference type="ARBA" id="ARBA00023049"/>
    </source>
</evidence>
<keyword evidence="5 11" id="KW-0378">Hydrolase</keyword>
<dbReference type="PANTHER" id="PTHR11851:SF149">
    <property type="entry name" value="GH01077P"/>
    <property type="match status" value="1"/>
</dbReference>
<accession>A0A0B2PCF9</accession>
<dbReference type="Gene3D" id="3.30.830.10">
    <property type="entry name" value="Metalloenzyme, LuxS/M16 peptidase-like"/>
    <property type="match status" value="2"/>
</dbReference>
<evidence type="ECO:0000256" key="2">
    <source>
        <dbReference type="ARBA" id="ARBA00004173"/>
    </source>
</evidence>
<dbReference type="MEROPS" id="M16.003"/>
<feature type="non-terminal residue" evidence="11">
    <location>
        <position position="1"/>
    </location>
</feature>
<dbReference type="GO" id="GO:0006508">
    <property type="term" value="P:proteolysis"/>
    <property type="evidence" value="ECO:0007669"/>
    <property type="project" value="UniProtKB-KW"/>
</dbReference>
<dbReference type="InterPro" id="IPR011765">
    <property type="entry name" value="Pept_M16_N"/>
</dbReference>
<dbReference type="Proteomes" id="UP000053555">
    <property type="component" value="Unassembled WGS sequence"/>
</dbReference>
<organism evidence="11">
    <name type="scientific">Glycine soja</name>
    <name type="common">Wild soybean</name>
    <dbReference type="NCBI Taxonomy" id="3848"/>
    <lineage>
        <taxon>Eukaryota</taxon>
        <taxon>Viridiplantae</taxon>
        <taxon>Streptophyta</taxon>
        <taxon>Embryophyta</taxon>
        <taxon>Tracheophyta</taxon>
        <taxon>Spermatophyta</taxon>
        <taxon>Magnoliopsida</taxon>
        <taxon>eudicotyledons</taxon>
        <taxon>Gunneridae</taxon>
        <taxon>Pentapetalae</taxon>
        <taxon>rosids</taxon>
        <taxon>fabids</taxon>
        <taxon>Fabales</taxon>
        <taxon>Fabaceae</taxon>
        <taxon>Papilionoideae</taxon>
        <taxon>50 kb inversion clade</taxon>
        <taxon>NPAAA clade</taxon>
        <taxon>indigoferoid/millettioid clade</taxon>
        <taxon>Phaseoleae</taxon>
        <taxon>Glycine</taxon>
        <taxon>Glycine subgen. Soja</taxon>
    </lineage>
</organism>
<sequence>SREQTTYYAKVTEKDVPKALDILADILQNSKFDEKRISRERDVILREMEEVEGQMEEVIFDHLHATAFQYTPLGRTILGPAQNIMTITKDHLQNYIQTHYTAPRMVVAASGAVKHEEIVEQVKTLFTKLSTDPTTASQLVAKEPAIFTGSEARLILDDDIPLAQFAVAFEGAAWTDPDSVALMVMQAMLGSWNKTAGGGKHMGSELAQRVGINEVAESMMAFNTNYKDTGLFGVYAVANKDCLDDLSYAIMYETTKLAYRVSEDDVTRACNQVSTIAPILRSLFALLIQCEKWNLAFACMIC</sequence>
<evidence type="ECO:0000256" key="4">
    <source>
        <dbReference type="ARBA" id="ARBA00022723"/>
    </source>
</evidence>
<evidence type="ECO:0000259" key="10">
    <source>
        <dbReference type="Pfam" id="PF05193"/>
    </source>
</evidence>
<dbReference type="InterPro" id="IPR007863">
    <property type="entry name" value="Peptidase_M16_C"/>
</dbReference>
<keyword evidence="6" id="KW-0862">Zinc</keyword>
<evidence type="ECO:0000256" key="6">
    <source>
        <dbReference type="ARBA" id="ARBA00022833"/>
    </source>
</evidence>
<dbReference type="GO" id="GO:0046872">
    <property type="term" value="F:metal ion binding"/>
    <property type="evidence" value="ECO:0007669"/>
    <property type="project" value="UniProtKB-KW"/>
</dbReference>
<evidence type="ECO:0000256" key="1">
    <source>
        <dbReference type="ARBA" id="ARBA00001947"/>
    </source>
</evidence>
<evidence type="ECO:0000313" key="11">
    <source>
        <dbReference type="EMBL" id="KHN05209.1"/>
    </source>
</evidence>
<dbReference type="Pfam" id="PF05193">
    <property type="entry name" value="Peptidase_M16_C"/>
    <property type="match status" value="1"/>
</dbReference>
<dbReference type="InterPro" id="IPR011249">
    <property type="entry name" value="Metalloenz_LuxS/M16"/>
</dbReference>
<dbReference type="AlphaFoldDB" id="A0A0B2PCF9"/>
<evidence type="ECO:0000256" key="5">
    <source>
        <dbReference type="ARBA" id="ARBA00022801"/>
    </source>
</evidence>
<dbReference type="SUPFAM" id="SSF63411">
    <property type="entry name" value="LuxS/MPP-like metallohydrolase"/>
    <property type="match status" value="2"/>
</dbReference>
<proteinExistence type="predicted"/>
<dbReference type="GO" id="GO:0004222">
    <property type="term" value="F:metalloendopeptidase activity"/>
    <property type="evidence" value="ECO:0007669"/>
    <property type="project" value="UniProtKB-EC"/>
</dbReference>